<evidence type="ECO:0000313" key="1">
    <source>
        <dbReference type="EMBL" id="SUA80353.1"/>
    </source>
</evidence>
<sequence length="393" mass="44233">MTRSVRSASGLLDSRDSVTFGLEDVNEVVAVMVDEQAEERPRDRELVTCRLGLDGESPETLTLLGARLGVSRDRARQLYTRAVGQMVRRVQGTGHPDTAVFAERYPVGLGDERLVRTLLAETYATDSDIAAQDWAYLKLRLAGHDLQDSKRLAGFVFQRIAGWQQKGRWHLLPAAKPEEVPAGIWNPWLRRVEWADGTPEELPDGPARRLDFDDDGRGTMFAEKLGREVTFDTGLQARLLRMLDGSERVEEFQEYPGAVEYELDGAQRVHHPSVAVRFADGRVVLIDVIPLGHAAVHANRAKATAGRGYAHARGWGWLVWTGSQSGVADLMRRQVDARTENILRNRLADGPVDWVELRRIREETGMELLDFAALVLKHGWRWDRGPFRLSRES</sequence>
<dbReference type="InterPro" id="IPR013324">
    <property type="entry name" value="RNA_pol_sigma_r3/r4-like"/>
</dbReference>
<dbReference type="Proteomes" id="UP000255467">
    <property type="component" value="Unassembled WGS sequence"/>
</dbReference>
<evidence type="ECO:0000313" key="2">
    <source>
        <dbReference type="Proteomes" id="UP000255467"/>
    </source>
</evidence>
<proteinExistence type="predicted"/>
<dbReference type="STRING" id="1406858.GCA_000710895_06329"/>
<reference evidence="1 2" key="1">
    <citation type="submission" date="2018-06" db="EMBL/GenBank/DDBJ databases">
        <authorList>
            <consortium name="Pathogen Informatics"/>
            <person name="Doyle S."/>
        </authorList>
    </citation>
    <scope>NUCLEOTIDE SEQUENCE [LARGE SCALE GENOMIC DNA]</scope>
    <source>
        <strain evidence="1 2">NCTC1934</strain>
    </source>
</reference>
<accession>A0A378YUC1</accession>
<gene>
    <name evidence="1" type="ORF">NCTC1934_04234</name>
</gene>
<dbReference type="SUPFAM" id="SSF88659">
    <property type="entry name" value="Sigma3 and sigma4 domains of RNA polymerase sigma factors"/>
    <property type="match status" value="1"/>
</dbReference>
<dbReference type="InterPro" id="IPR036388">
    <property type="entry name" value="WH-like_DNA-bd_sf"/>
</dbReference>
<protein>
    <submittedName>
        <fullName evidence="1">Uncharacterized protein</fullName>
    </submittedName>
</protein>
<name>A0A378YUC1_9NOCA</name>
<organism evidence="1 2">
    <name type="scientific">Nocardia otitidiscaviarum</name>
    <dbReference type="NCBI Taxonomy" id="1823"/>
    <lineage>
        <taxon>Bacteria</taxon>
        <taxon>Bacillati</taxon>
        <taxon>Actinomycetota</taxon>
        <taxon>Actinomycetes</taxon>
        <taxon>Mycobacteriales</taxon>
        <taxon>Nocardiaceae</taxon>
        <taxon>Nocardia</taxon>
    </lineage>
</organism>
<dbReference type="AlphaFoldDB" id="A0A378YUC1"/>
<dbReference type="Gene3D" id="1.10.10.10">
    <property type="entry name" value="Winged helix-like DNA-binding domain superfamily/Winged helix DNA-binding domain"/>
    <property type="match status" value="1"/>
</dbReference>
<dbReference type="EMBL" id="UGRY01000002">
    <property type="protein sequence ID" value="SUA80353.1"/>
    <property type="molecule type" value="Genomic_DNA"/>
</dbReference>
<keyword evidence="2" id="KW-1185">Reference proteome</keyword>